<protein>
    <submittedName>
        <fullName evidence="6">Protein-tyrosine phosphatase</fullName>
    </submittedName>
</protein>
<dbReference type="PANTHER" id="PTHR11717:SF31">
    <property type="entry name" value="LOW MOLECULAR WEIGHT PROTEIN-TYROSINE-PHOSPHATASE ETP-RELATED"/>
    <property type="match status" value="1"/>
</dbReference>
<proteinExistence type="inferred from homology"/>
<evidence type="ECO:0000256" key="4">
    <source>
        <dbReference type="PIRSR" id="PIRSR617867-1"/>
    </source>
</evidence>
<feature type="domain" description="Phosphotyrosine protein phosphatase I" evidence="5">
    <location>
        <begin position="11"/>
        <end position="151"/>
    </location>
</feature>
<keyword evidence="3" id="KW-0904">Protein phosphatase</keyword>
<dbReference type="InterPro" id="IPR050438">
    <property type="entry name" value="LMW_PTPase"/>
</dbReference>
<dbReference type="InterPro" id="IPR036196">
    <property type="entry name" value="Ptyr_pPase_sf"/>
</dbReference>
<dbReference type="AlphaFoldDB" id="A0A1I6X7W7"/>
<keyword evidence="7" id="KW-1185">Reference proteome</keyword>
<comment type="similarity">
    <text evidence="1">Belongs to the low molecular weight phosphotyrosine protein phosphatase family.</text>
</comment>
<evidence type="ECO:0000256" key="2">
    <source>
        <dbReference type="ARBA" id="ARBA00022801"/>
    </source>
</evidence>
<evidence type="ECO:0000256" key="3">
    <source>
        <dbReference type="ARBA" id="ARBA00022912"/>
    </source>
</evidence>
<dbReference type="RefSeq" id="WP_217644454.1">
    <property type="nucleotide sequence ID" value="NZ_FPBA01000001.1"/>
</dbReference>
<dbReference type="GO" id="GO:0004725">
    <property type="term" value="F:protein tyrosine phosphatase activity"/>
    <property type="evidence" value="ECO:0007669"/>
    <property type="project" value="InterPro"/>
</dbReference>
<gene>
    <name evidence="6" type="ORF">SAMN05660657_00210</name>
</gene>
<organism evidence="6 7">
    <name type="scientific">Geodermatophilus amargosae</name>
    <dbReference type="NCBI Taxonomy" id="1296565"/>
    <lineage>
        <taxon>Bacteria</taxon>
        <taxon>Bacillati</taxon>
        <taxon>Actinomycetota</taxon>
        <taxon>Actinomycetes</taxon>
        <taxon>Geodermatophilales</taxon>
        <taxon>Geodermatophilaceae</taxon>
        <taxon>Geodermatophilus</taxon>
    </lineage>
</organism>
<dbReference type="PRINTS" id="PR00719">
    <property type="entry name" value="LMWPTPASE"/>
</dbReference>
<dbReference type="InterPro" id="IPR023485">
    <property type="entry name" value="Ptyr_pPase"/>
</dbReference>
<evidence type="ECO:0000256" key="1">
    <source>
        <dbReference type="ARBA" id="ARBA00011063"/>
    </source>
</evidence>
<dbReference type="InterPro" id="IPR017867">
    <property type="entry name" value="Tyr_phospatase_low_mol_wt"/>
</dbReference>
<evidence type="ECO:0000259" key="5">
    <source>
        <dbReference type="SMART" id="SM00226"/>
    </source>
</evidence>
<evidence type="ECO:0000313" key="6">
    <source>
        <dbReference type="EMBL" id="SFT34041.1"/>
    </source>
</evidence>
<dbReference type="Gene3D" id="3.40.50.2300">
    <property type="match status" value="1"/>
</dbReference>
<dbReference type="Pfam" id="PF01451">
    <property type="entry name" value="LMWPc"/>
    <property type="match status" value="1"/>
</dbReference>
<name>A0A1I6X7W7_9ACTN</name>
<feature type="active site" description="Nucleophile" evidence="4">
    <location>
        <position position="17"/>
    </location>
</feature>
<sequence>MPLRRSPATELTVLLVCTGNICRSALAERLGRAYLDEAFGGRTSEIRLRSAGTHAVVGSSMHPDSARVLLSLGGDPTGFRARLLRQELIGDADLVLTMTRAHRRDVLTLAPRALSRTFTLREAADLVGQIPEDVDFRGDGLAQRARALVLEMHRLRSRRHGGPEDDVYDPIGGPLTEHLQAGEAVAEALLPLLARVVALAGEQPASR</sequence>
<evidence type="ECO:0000313" key="7">
    <source>
        <dbReference type="Proteomes" id="UP000199546"/>
    </source>
</evidence>
<dbReference type="PANTHER" id="PTHR11717">
    <property type="entry name" value="LOW MOLECULAR WEIGHT PROTEIN TYROSINE PHOSPHATASE"/>
    <property type="match status" value="1"/>
</dbReference>
<dbReference type="EMBL" id="FPBA01000001">
    <property type="protein sequence ID" value="SFT34041.1"/>
    <property type="molecule type" value="Genomic_DNA"/>
</dbReference>
<dbReference type="Proteomes" id="UP000199546">
    <property type="component" value="Unassembled WGS sequence"/>
</dbReference>
<reference evidence="7" key="1">
    <citation type="submission" date="2016-10" db="EMBL/GenBank/DDBJ databases">
        <authorList>
            <person name="Varghese N."/>
            <person name="Submissions S."/>
        </authorList>
    </citation>
    <scope>NUCLEOTIDE SEQUENCE [LARGE SCALE GENOMIC DNA]</scope>
    <source>
        <strain evidence="7">DSM 46136</strain>
    </source>
</reference>
<dbReference type="STRING" id="1296565.SAMN05660657_00210"/>
<feature type="active site" evidence="4">
    <location>
        <position position="23"/>
    </location>
</feature>
<dbReference type="SUPFAM" id="SSF52788">
    <property type="entry name" value="Phosphotyrosine protein phosphatases I"/>
    <property type="match status" value="1"/>
</dbReference>
<keyword evidence="2" id="KW-0378">Hydrolase</keyword>
<accession>A0A1I6X7W7</accession>
<dbReference type="SMART" id="SM00226">
    <property type="entry name" value="LMWPc"/>
    <property type="match status" value="1"/>
</dbReference>